<organism evidence="3 4">
    <name type="scientific">Vagococcus acidifermentans</name>
    <dbReference type="NCBI Taxonomy" id="564710"/>
    <lineage>
        <taxon>Bacteria</taxon>
        <taxon>Bacillati</taxon>
        <taxon>Bacillota</taxon>
        <taxon>Bacilli</taxon>
        <taxon>Lactobacillales</taxon>
        <taxon>Enterococcaceae</taxon>
        <taxon>Vagococcus</taxon>
    </lineage>
</organism>
<evidence type="ECO:0000313" key="4">
    <source>
        <dbReference type="Proteomes" id="UP000286773"/>
    </source>
</evidence>
<feature type="region of interest" description="Disordered" evidence="1">
    <location>
        <begin position="1"/>
        <end position="24"/>
    </location>
</feature>
<dbReference type="AlphaFoldDB" id="A0A430AY16"/>
<dbReference type="EMBL" id="NGKC01000004">
    <property type="protein sequence ID" value="RSU12938.1"/>
    <property type="molecule type" value="Genomic_DNA"/>
</dbReference>
<evidence type="ECO:0008006" key="5">
    <source>
        <dbReference type="Google" id="ProtNLM"/>
    </source>
</evidence>
<dbReference type="OrthoDB" id="2241695at2"/>
<keyword evidence="4" id="KW-1185">Reference proteome</keyword>
<feature type="compositionally biased region" description="Basic and acidic residues" evidence="1">
    <location>
        <begin position="1"/>
        <end position="23"/>
    </location>
</feature>
<gene>
    <name evidence="3" type="ORF">CBF27_05210</name>
</gene>
<dbReference type="Pfam" id="PF09911">
    <property type="entry name" value="DUF2140"/>
    <property type="match status" value="1"/>
</dbReference>
<dbReference type="RefSeq" id="WP_126813093.1">
    <property type="nucleotide sequence ID" value="NZ_NGKC01000004.1"/>
</dbReference>
<dbReference type="InterPro" id="IPR018672">
    <property type="entry name" value="DUF2140"/>
</dbReference>
<protein>
    <recommendedName>
        <fullName evidence="5">DUF2140 domain-containing protein</fullName>
    </recommendedName>
</protein>
<comment type="caution">
    <text evidence="3">The sequence shown here is derived from an EMBL/GenBank/DDBJ whole genome shotgun (WGS) entry which is preliminary data.</text>
</comment>
<reference evidence="3 4" key="1">
    <citation type="submission" date="2017-05" db="EMBL/GenBank/DDBJ databases">
        <title>Vagococcus spp. assemblies.</title>
        <authorList>
            <person name="Gulvik C.A."/>
        </authorList>
    </citation>
    <scope>NUCLEOTIDE SEQUENCE [LARGE SCALE GENOMIC DNA]</scope>
    <source>
        <strain evidence="3 4">LMG 24798</strain>
    </source>
</reference>
<sequence length="226" mass="25653">MNENKESTESNETKENTKRRAEVPVKQNKPVNGWKVAFILLAAVLLGTAGFLSTRIFSVRETYKPVQTASQRGDMPAFSVDLNKEQVNRVISHYLNDFLKDSGVQYSFVLADQAMLSGTFKLLGHDTKFYLYFEPFVLTNGNVQLRATSLSVGTLSLPISAIMKYIMNSIDVPPWIEVLPEEQLVNLHLDEFEMQSGMFLRADKINLVDDEIRLSVFLPIQDEKEK</sequence>
<name>A0A430AY16_9ENTE</name>
<evidence type="ECO:0000256" key="2">
    <source>
        <dbReference type="SAM" id="Phobius"/>
    </source>
</evidence>
<keyword evidence="2" id="KW-0472">Membrane</keyword>
<feature type="transmembrane region" description="Helical" evidence="2">
    <location>
        <begin position="36"/>
        <end position="57"/>
    </location>
</feature>
<dbReference type="Proteomes" id="UP000286773">
    <property type="component" value="Unassembled WGS sequence"/>
</dbReference>
<evidence type="ECO:0000313" key="3">
    <source>
        <dbReference type="EMBL" id="RSU12938.1"/>
    </source>
</evidence>
<proteinExistence type="predicted"/>
<keyword evidence="2" id="KW-0812">Transmembrane</keyword>
<evidence type="ECO:0000256" key="1">
    <source>
        <dbReference type="SAM" id="MobiDB-lite"/>
    </source>
</evidence>
<accession>A0A430AY16</accession>
<keyword evidence="2" id="KW-1133">Transmembrane helix</keyword>